<organism evidence="1 2">
    <name type="scientific">Sphingobium terrigena</name>
    <dbReference type="NCBI Taxonomy" id="2304063"/>
    <lineage>
        <taxon>Bacteria</taxon>
        <taxon>Pseudomonadati</taxon>
        <taxon>Pseudomonadota</taxon>
        <taxon>Alphaproteobacteria</taxon>
        <taxon>Sphingomonadales</taxon>
        <taxon>Sphingomonadaceae</taxon>
        <taxon>Sphingobium</taxon>
    </lineage>
</organism>
<keyword evidence="2" id="KW-1185">Reference proteome</keyword>
<dbReference type="AlphaFoldDB" id="A0A418YNS5"/>
<evidence type="ECO:0000313" key="1">
    <source>
        <dbReference type="EMBL" id="RJG52909.1"/>
    </source>
</evidence>
<sequence>MVGAKEAPLWRRTTDNVDAVETPVNLRDSASAEKAGDFRGNRLWNIHQFVECRCFTQIAGLKDRHVRIIFSFHVVGGTMLAGD</sequence>
<reference evidence="1 2" key="1">
    <citation type="submission" date="2018-08" db="EMBL/GenBank/DDBJ databases">
        <title>Sphingobium sp. EO9.</title>
        <authorList>
            <person name="Park Y."/>
            <person name="Kim K.H."/>
            <person name="Jeon C.O."/>
        </authorList>
    </citation>
    <scope>NUCLEOTIDE SEQUENCE [LARGE SCALE GENOMIC DNA]</scope>
    <source>
        <strain evidence="1 2">EO9</strain>
    </source>
</reference>
<evidence type="ECO:0000313" key="2">
    <source>
        <dbReference type="Proteomes" id="UP000283469"/>
    </source>
</evidence>
<proteinExistence type="predicted"/>
<dbReference type="EMBL" id="QVRA01000020">
    <property type="protein sequence ID" value="RJG52909.1"/>
    <property type="molecule type" value="Genomic_DNA"/>
</dbReference>
<name>A0A418YNS5_9SPHN</name>
<gene>
    <name evidence="1" type="ORF">D0Z70_17870</name>
</gene>
<protein>
    <submittedName>
        <fullName evidence="1">Uncharacterized protein</fullName>
    </submittedName>
</protein>
<accession>A0A418YNS5</accession>
<comment type="caution">
    <text evidence="1">The sequence shown here is derived from an EMBL/GenBank/DDBJ whole genome shotgun (WGS) entry which is preliminary data.</text>
</comment>
<dbReference type="Proteomes" id="UP000283469">
    <property type="component" value="Unassembled WGS sequence"/>
</dbReference>